<keyword evidence="2" id="KW-1185">Reference proteome</keyword>
<reference evidence="1 2" key="1">
    <citation type="submission" date="2024-03" db="EMBL/GenBank/DDBJ databases">
        <title>Two novel species of the genus Flavobacterium exhibiting potentially degradation of complex polysaccharides.</title>
        <authorList>
            <person name="Lian X."/>
        </authorList>
    </citation>
    <scope>NUCLEOTIDE SEQUENCE [LARGE SCALE GENOMIC DNA]</scope>
    <source>
        <strain evidence="2">j3</strain>
    </source>
</reference>
<sequence>MIKKEIEKITEVVANFLSGILTEEYSILFETKAAYWNFEYNNYKSKKIFQSQVIEISLLIEEVEKKLVTLDYFITFSQNDCFDYTSSDINFKKWSKVEILKKNIAKQEKLIIKVDEFKDLIKYQLDVDTELILLNIQKKHKELIKQLKKSKIT</sequence>
<protein>
    <submittedName>
        <fullName evidence="1">Uncharacterized protein</fullName>
    </submittedName>
</protein>
<dbReference type="InterPro" id="IPR009078">
    <property type="entry name" value="Ferritin-like_SF"/>
</dbReference>
<accession>A0ABU9N5C5</accession>
<dbReference type="EMBL" id="JBCGDO010000012">
    <property type="protein sequence ID" value="MEM0542907.1"/>
    <property type="molecule type" value="Genomic_DNA"/>
</dbReference>
<evidence type="ECO:0000313" key="2">
    <source>
        <dbReference type="Proteomes" id="UP001460072"/>
    </source>
</evidence>
<dbReference type="SUPFAM" id="SSF47240">
    <property type="entry name" value="Ferritin-like"/>
    <property type="match status" value="1"/>
</dbReference>
<proteinExistence type="predicted"/>
<dbReference type="Gene3D" id="1.20.1260.10">
    <property type="match status" value="1"/>
</dbReference>
<comment type="caution">
    <text evidence="1">The sequence shown here is derived from an EMBL/GenBank/DDBJ whole genome shotgun (WGS) entry which is preliminary data.</text>
</comment>
<organism evidence="1 2">
    <name type="scientific">Flavobacterium aureirubrum</name>
    <dbReference type="NCBI Taxonomy" id="3133147"/>
    <lineage>
        <taxon>Bacteria</taxon>
        <taxon>Pseudomonadati</taxon>
        <taxon>Bacteroidota</taxon>
        <taxon>Flavobacteriia</taxon>
        <taxon>Flavobacteriales</taxon>
        <taxon>Flavobacteriaceae</taxon>
        <taxon>Flavobacterium</taxon>
    </lineage>
</organism>
<dbReference type="Proteomes" id="UP001460072">
    <property type="component" value="Unassembled WGS sequence"/>
</dbReference>
<evidence type="ECO:0000313" key="1">
    <source>
        <dbReference type="EMBL" id="MEM0542907.1"/>
    </source>
</evidence>
<gene>
    <name evidence="1" type="ORF">WFZ85_09770</name>
</gene>
<name>A0ABU9N5C5_9FLAO</name>
<dbReference type="RefSeq" id="WP_342696112.1">
    <property type="nucleotide sequence ID" value="NZ_JBCGDO010000012.1"/>
</dbReference>
<dbReference type="InterPro" id="IPR012347">
    <property type="entry name" value="Ferritin-like"/>
</dbReference>